<evidence type="ECO:0000313" key="1">
    <source>
        <dbReference type="EMBL" id="EIE89005.1"/>
    </source>
</evidence>
<reference evidence="1 2" key="1">
    <citation type="journal article" date="2009" name="PLoS Genet.">
        <title>Genomic analysis of the basal lineage fungus Rhizopus oryzae reveals a whole-genome duplication.</title>
        <authorList>
            <person name="Ma L.-J."/>
            <person name="Ibrahim A.S."/>
            <person name="Skory C."/>
            <person name="Grabherr M.G."/>
            <person name="Burger G."/>
            <person name="Butler M."/>
            <person name="Elias M."/>
            <person name="Idnurm A."/>
            <person name="Lang B.F."/>
            <person name="Sone T."/>
            <person name="Abe A."/>
            <person name="Calvo S.E."/>
            <person name="Corrochano L.M."/>
            <person name="Engels R."/>
            <person name="Fu J."/>
            <person name="Hansberg W."/>
            <person name="Kim J.-M."/>
            <person name="Kodira C.D."/>
            <person name="Koehrsen M.J."/>
            <person name="Liu B."/>
            <person name="Miranda-Saavedra D."/>
            <person name="O'Leary S."/>
            <person name="Ortiz-Castellanos L."/>
            <person name="Poulter R."/>
            <person name="Rodriguez-Romero J."/>
            <person name="Ruiz-Herrera J."/>
            <person name="Shen Y.-Q."/>
            <person name="Zeng Q."/>
            <person name="Galagan J."/>
            <person name="Birren B.W."/>
            <person name="Cuomo C.A."/>
            <person name="Wickes B.L."/>
        </authorList>
    </citation>
    <scope>NUCLEOTIDE SEQUENCE [LARGE SCALE GENOMIC DNA]</scope>
    <source>
        <strain evidence="2">RA 99-880 / ATCC MYA-4621 / FGSC 9543 / NRRL 43880</strain>
    </source>
</reference>
<sequence>MTRTISKSAQNQIQLLLASNMTYEQVMERIPGLRKSTLDRYSRSQNCCKELQNSGFTAGCPWVLHQTISNLDCLYLNRKCIYSSIIGYGQWLLVEFEIAKGSIMNIRHFLLVHICFK</sequence>
<dbReference type="RefSeq" id="XP_067524401.1">
    <property type="nucleotide sequence ID" value="XM_067668300.1"/>
</dbReference>
<dbReference type="EMBL" id="CH476743">
    <property type="protein sequence ID" value="EIE89005.1"/>
    <property type="molecule type" value="Genomic_DNA"/>
</dbReference>
<dbReference type="AlphaFoldDB" id="I1CKM5"/>
<protein>
    <submittedName>
        <fullName evidence="1">Uncharacterized protein</fullName>
    </submittedName>
</protein>
<proteinExistence type="predicted"/>
<evidence type="ECO:0000313" key="2">
    <source>
        <dbReference type="Proteomes" id="UP000009138"/>
    </source>
</evidence>
<organism evidence="1 2">
    <name type="scientific">Rhizopus delemar (strain RA 99-880 / ATCC MYA-4621 / FGSC 9543 / NRRL 43880)</name>
    <name type="common">Mucormycosis agent</name>
    <name type="synonym">Rhizopus arrhizus var. delemar</name>
    <dbReference type="NCBI Taxonomy" id="246409"/>
    <lineage>
        <taxon>Eukaryota</taxon>
        <taxon>Fungi</taxon>
        <taxon>Fungi incertae sedis</taxon>
        <taxon>Mucoromycota</taxon>
        <taxon>Mucoromycotina</taxon>
        <taxon>Mucoromycetes</taxon>
        <taxon>Mucorales</taxon>
        <taxon>Mucorineae</taxon>
        <taxon>Rhizopodaceae</taxon>
        <taxon>Rhizopus</taxon>
    </lineage>
</organism>
<dbReference type="GeneID" id="93620681"/>
<dbReference type="Proteomes" id="UP000009138">
    <property type="component" value="Unassembled WGS sequence"/>
</dbReference>
<gene>
    <name evidence="1" type="ORF">RO3G_13716</name>
</gene>
<dbReference type="VEuPathDB" id="FungiDB:RO3G_13716"/>
<name>I1CKM5_RHIO9</name>
<dbReference type="InParanoid" id="I1CKM5"/>
<keyword evidence="2" id="KW-1185">Reference proteome</keyword>
<accession>I1CKM5</accession>